<keyword evidence="1" id="KW-0143">Chaperone</keyword>
<proteinExistence type="predicted"/>
<dbReference type="HOGENOM" id="CLU_003043_0_0_1"/>
<dbReference type="GO" id="GO:0005096">
    <property type="term" value="F:GTPase activator activity"/>
    <property type="evidence" value="ECO:0007669"/>
    <property type="project" value="InterPro"/>
</dbReference>
<dbReference type="GO" id="GO:0007023">
    <property type="term" value="P:post-chaperonin tubulin folding pathway"/>
    <property type="evidence" value="ECO:0007669"/>
    <property type="project" value="InterPro"/>
</dbReference>
<dbReference type="Pfam" id="PF12612">
    <property type="entry name" value="TFCD_C"/>
    <property type="match status" value="1"/>
</dbReference>
<evidence type="ECO:0000259" key="4">
    <source>
        <dbReference type="Pfam" id="PF12612"/>
    </source>
</evidence>
<evidence type="ECO:0000313" key="6">
    <source>
        <dbReference type="EMBL" id="EEC67285.1"/>
    </source>
</evidence>
<feature type="compositionally biased region" description="Low complexity" evidence="3">
    <location>
        <begin position="376"/>
        <end position="389"/>
    </location>
</feature>
<dbReference type="InterPro" id="IPR011989">
    <property type="entry name" value="ARM-like"/>
</dbReference>
<dbReference type="Pfam" id="PF25767">
    <property type="entry name" value="ARM_TBCD_2nd"/>
    <property type="match status" value="1"/>
</dbReference>
<feature type="repeat" description="HEAT" evidence="2">
    <location>
        <begin position="415"/>
        <end position="452"/>
    </location>
</feature>
<dbReference type="AlphaFoldDB" id="B8BHT3"/>
<dbReference type="GO" id="GO:0000226">
    <property type="term" value="P:microtubule cytoskeleton organization"/>
    <property type="evidence" value="ECO:0007669"/>
    <property type="project" value="TreeGrafter"/>
</dbReference>
<feature type="region of interest" description="Disordered" evidence="3">
    <location>
        <begin position="1"/>
        <end position="31"/>
    </location>
</feature>
<dbReference type="InterPro" id="IPR033162">
    <property type="entry name" value="TBCD"/>
</dbReference>
<dbReference type="InterPro" id="IPR022577">
    <property type="entry name" value="TBCD_C"/>
</dbReference>
<evidence type="ECO:0000259" key="5">
    <source>
        <dbReference type="Pfam" id="PF25767"/>
    </source>
</evidence>
<feature type="region of interest" description="Disordered" evidence="3">
    <location>
        <begin position="375"/>
        <end position="400"/>
    </location>
</feature>
<dbReference type="Pfam" id="PF23579">
    <property type="entry name" value="ARM_TBCD"/>
    <property type="match status" value="1"/>
</dbReference>
<evidence type="ECO:0000313" key="7">
    <source>
        <dbReference type="Proteomes" id="UP000007015"/>
    </source>
</evidence>
<gene>
    <name evidence="6" type="ORF">OsI_34266</name>
</gene>
<dbReference type="GO" id="GO:0007021">
    <property type="term" value="P:tubulin complex assembly"/>
    <property type="evidence" value="ECO:0007669"/>
    <property type="project" value="InterPro"/>
</dbReference>
<name>B8BHT3_ORYSI</name>
<dbReference type="InterPro" id="IPR016024">
    <property type="entry name" value="ARM-type_fold"/>
</dbReference>
<protein>
    <submittedName>
        <fullName evidence="6">Uncharacterized protein</fullName>
    </submittedName>
</protein>
<feature type="compositionally biased region" description="Polar residues" evidence="3">
    <location>
        <begin position="390"/>
        <end position="400"/>
    </location>
</feature>
<dbReference type="OMA" id="EPHEAWH"/>
<dbReference type="EMBL" id="CM000135">
    <property type="protein sequence ID" value="EEC67285.1"/>
    <property type="molecule type" value="Genomic_DNA"/>
</dbReference>
<dbReference type="Gene3D" id="1.25.10.10">
    <property type="entry name" value="Leucine-rich Repeat Variant"/>
    <property type="match status" value="2"/>
</dbReference>
<reference evidence="6 7" key="1">
    <citation type="journal article" date="2005" name="PLoS Biol.">
        <title>The genomes of Oryza sativa: a history of duplications.</title>
        <authorList>
            <person name="Yu J."/>
            <person name="Wang J."/>
            <person name="Lin W."/>
            <person name="Li S."/>
            <person name="Li H."/>
            <person name="Zhou J."/>
            <person name="Ni P."/>
            <person name="Dong W."/>
            <person name="Hu S."/>
            <person name="Zeng C."/>
            <person name="Zhang J."/>
            <person name="Zhang Y."/>
            <person name="Li R."/>
            <person name="Xu Z."/>
            <person name="Li S."/>
            <person name="Li X."/>
            <person name="Zheng H."/>
            <person name="Cong L."/>
            <person name="Lin L."/>
            <person name="Yin J."/>
            <person name="Geng J."/>
            <person name="Li G."/>
            <person name="Shi J."/>
            <person name="Liu J."/>
            <person name="Lv H."/>
            <person name="Li J."/>
            <person name="Wang J."/>
            <person name="Deng Y."/>
            <person name="Ran L."/>
            <person name="Shi X."/>
            <person name="Wang X."/>
            <person name="Wu Q."/>
            <person name="Li C."/>
            <person name="Ren X."/>
            <person name="Wang J."/>
            <person name="Wang X."/>
            <person name="Li D."/>
            <person name="Liu D."/>
            <person name="Zhang X."/>
            <person name="Ji Z."/>
            <person name="Zhao W."/>
            <person name="Sun Y."/>
            <person name="Zhang Z."/>
            <person name="Bao J."/>
            <person name="Han Y."/>
            <person name="Dong L."/>
            <person name="Ji J."/>
            <person name="Chen P."/>
            <person name="Wu S."/>
            <person name="Liu J."/>
            <person name="Xiao Y."/>
            <person name="Bu D."/>
            <person name="Tan J."/>
            <person name="Yang L."/>
            <person name="Ye C."/>
            <person name="Zhang J."/>
            <person name="Xu J."/>
            <person name="Zhou Y."/>
            <person name="Yu Y."/>
            <person name="Zhang B."/>
            <person name="Zhuang S."/>
            <person name="Wei H."/>
            <person name="Liu B."/>
            <person name="Lei M."/>
            <person name="Yu H."/>
            <person name="Li Y."/>
            <person name="Xu H."/>
            <person name="Wei S."/>
            <person name="He X."/>
            <person name="Fang L."/>
            <person name="Zhang Z."/>
            <person name="Zhang Y."/>
            <person name="Huang X."/>
            <person name="Su Z."/>
            <person name="Tong W."/>
            <person name="Li J."/>
            <person name="Tong Z."/>
            <person name="Li S."/>
            <person name="Ye J."/>
            <person name="Wang L."/>
            <person name="Fang L."/>
            <person name="Lei T."/>
            <person name="Chen C."/>
            <person name="Chen H."/>
            <person name="Xu Z."/>
            <person name="Li H."/>
            <person name="Huang H."/>
            <person name="Zhang F."/>
            <person name="Xu H."/>
            <person name="Li N."/>
            <person name="Zhao C."/>
            <person name="Li S."/>
            <person name="Dong L."/>
            <person name="Huang Y."/>
            <person name="Li L."/>
            <person name="Xi Y."/>
            <person name="Qi Q."/>
            <person name="Li W."/>
            <person name="Zhang B."/>
            <person name="Hu W."/>
            <person name="Zhang Y."/>
            <person name="Tian X."/>
            <person name="Jiao Y."/>
            <person name="Liang X."/>
            <person name="Jin J."/>
            <person name="Gao L."/>
            <person name="Zheng W."/>
            <person name="Hao B."/>
            <person name="Liu S."/>
            <person name="Wang W."/>
            <person name="Yuan L."/>
            <person name="Cao M."/>
            <person name="McDermott J."/>
            <person name="Samudrala R."/>
            <person name="Wang J."/>
            <person name="Wong G.K."/>
            <person name="Yang H."/>
        </authorList>
    </citation>
    <scope>NUCLEOTIDE SEQUENCE [LARGE SCALE GENOMIC DNA]</scope>
    <source>
        <strain evidence="7">cv. 93-11</strain>
    </source>
</reference>
<feature type="region of interest" description="Disordered" evidence="3">
    <location>
        <begin position="1122"/>
        <end position="1166"/>
    </location>
</feature>
<feature type="compositionally biased region" description="Low complexity" evidence="3">
    <location>
        <begin position="15"/>
        <end position="31"/>
    </location>
</feature>
<dbReference type="FunFam" id="1.25.10.10:FF:000950">
    <property type="entry name" value="Tubulin-folding cofactor D"/>
    <property type="match status" value="1"/>
</dbReference>
<dbReference type="PANTHER" id="PTHR12658:SF0">
    <property type="entry name" value="TUBULIN-SPECIFIC CHAPERONE D"/>
    <property type="match status" value="1"/>
</dbReference>
<feature type="domain" description="Tubulin-folding cofactor D C-terminal" evidence="4">
    <location>
        <begin position="849"/>
        <end position="1033"/>
    </location>
</feature>
<feature type="compositionally biased region" description="Basic and acidic residues" evidence="3">
    <location>
        <begin position="1138"/>
        <end position="1155"/>
    </location>
</feature>
<organism evidence="6 7">
    <name type="scientific">Oryza sativa subsp. indica</name>
    <name type="common">Rice</name>
    <dbReference type="NCBI Taxonomy" id="39946"/>
    <lineage>
        <taxon>Eukaryota</taxon>
        <taxon>Viridiplantae</taxon>
        <taxon>Streptophyta</taxon>
        <taxon>Embryophyta</taxon>
        <taxon>Tracheophyta</taxon>
        <taxon>Spermatophyta</taxon>
        <taxon>Magnoliopsida</taxon>
        <taxon>Liliopsida</taxon>
        <taxon>Poales</taxon>
        <taxon>Poaceae</taxon>
        <taxon>BOP clade</taxon>
        <taxon>Oryzoideae</taxon>
        <taxon>Oryzeae</taxon>
        <taxon>Oryzinae</taxon>
        <taxon>Oryza</taxon>
        <taxon>Oryza sativa</taxon>
    </lineage>
</organism>
<evidence type="ECO:0000256" key="1">
    <source>
        <dbReference type="ARBA" id="ARBA00023186"/>
    </source>
</evidence>
<dbReference type="GO" id="GO:0048487">
    <property type="term" value="F:beta-tubulin binding"/>
    <property type="evidence" value="ECO:0007669"/>
    <property type="project" value="InterPro"/>
</dbReference>
<dbReference type="STRING" id="39946.B8BHT3"/>
<feature type="domain" description="Tubulin-folding cofactor D ARM repeats" evidence="5">
    <location>
        <begin position="338"/>
        <end position="500"/>
    </location>
</feature>
<feature type="compositionally biased region" description="Polar residues" evidence="3">
    <location>
        <begin position="1156"/>
        <end position="1166"/>
    </location>
</feature>
<dbReference type="PROSITE" id="PS50077">
    <property type="entry name" value="HEAT_REPEAT"/>
    <property type="match status" value="1"/>
</dbReference>
<accession>B8BHT3</accession>
<evidence type="ECO:0000256" key="2">
    <source>
        <dbReference type="PROSITE-ProRule" id="PRU00103"/>
    </source>
</evidence>
<dbReference type="Gramene" id="BGIOSGA031579-TA">
    <property type="protein sequence ID" value="BGIOSGA031579-PA"/>
    <property type="gene ID" value="BGIOSGA031579"/>
</dbReference>
<dbReference type="PANTHER" id="PTHR12658">
    <property type="entry name" value="BETA-TUBULIN COFACTOR D"/>
    <property type="match status" value="1"/>
</dbReference>
<dbReference type="Proteomes" id="UP000007015">
    <property type="component" value="Chromosome 10"/>
</dbReference>
<dbReference type="InterPro" id="IPR021133">
    <property type="entry name" value="HEAT_type_2"/>
</dbReference>
<keyword evidence="7" id="KW-1185">Reference proteome</keyword>
<sequence>MEETAAIRTSGIPVSVSSTTSADGDASADPTASAAAAAATVGDDEHDSKEVVLRRYFIQEWEIVSDILRRIVDAGGVAEPADVQRIRSIMDKYQEEGQLLEPYLESIISPLMLLVRSKTMELGACTDELLDIIKPLCIIIYTLVTVCGYKSVIKFFPHQVSDLEPAVALLEECHKMSSATALRQESTGEMETKCVVLLWLYILVLIPFDISSVDTSIATADHVDEPETVPLVTRILDICKDYLCSSGPMRRMSGLLLARLLTRPDMPKVFSSFMEWAQRILLSVTDDFVDQFRSIGIVEALASIFKIGNRKVLCDAVSGIWNDCSVVMKTNIASRSSLLRKFLVKLAQRVALISLPPRSPSWRYQSISSSLGANLSTSTDGTGTSSGSTKQVNIDQTDTSSLEEDMDVPEIVEEIIDLLLTGLRDSDTIVRWSAAKGVGRITARLTPALSEEVLSSILQLFSPGEGDGSWHGGCLALAELARRGLLLPSSFPDVIPVIIKVNCRRAASAAFQENVGRQGNFPHGIDIVNAADYFALASRSNSYLNVAVFVAQYKEYLHPFAEELLCNKISHWERSLRELAAQALSMLVQYDTNYFAGYALEKLVPCTLSSDLCTRHGATLAAGEIALKLYQLGFTFTTDMQKALSGIVPAIEKARLYRGKGGEIMRSAVSRFIACISMSGISLNEKTKRSLLETLNENLRHPNAQIQCAAVDALKHFIPTYLVSSGEKTANGIITKYLTLLDDPNVAARRGAALALGTLPYEFLVLKWMPVISKLCSSCTIEDKPDDPDAEARVNSVRGLILVCETLTASVEHSSSFGDSMYSYIKDKVMQALFRALDDYAVITEVMWVLGIAKQAVEKIDKIREIAVKTLKRILYNEELFVPSIPYRELLEQIIPNSADLEWAVPAVSYPRFVKLLQVSCYSKPVLSGLVISTGGLQESLRKASTSALVDYLQDSDINTNDEGKNREYLLSCDLLWVLEHYQKCDRVVTPTLKTVETLLSKKVFLREGHCEFYSGLIKSLGPELKGSKDFAKLSAGLSILGYISSQSDGNGSTAFSQLLTFLGHRYPKIRKAAADQVYLVLLQNDSLIAAENMEKAQEVIAETCWEGDVEEARRKRSELNEMAGFGAATSQKPGNEQTRRKTEERNAASTDENKSYSSLVDFSGY</sequence>
<dbReference type="InterPro" id="IPR058033">
    <property type="entry name" value="ARM_TBCD_2nd"/>
</dbReference>
<evidence type="ECO:0000256" key="3">
    <source>
        <dbReference type="SAM" id="MobiDB-lite"/>
    </source>
</evidence>
<dbReference type="SUPFAM" id="SSF48371">
    <property type="entry name" value="ARM repeat"/>
    <property type="match status" value="1"/>
</dbReference>